<dbReference type="Proteomes" id="UP001108280">
    <property type="component" value="Chromosome 3"/>
</dbReference>
<dbReference type="AlphaFoldDB" id="A0A9J7K573"/>
<evidence type="ECO:0000313" key="2">
    <source>
        <dbReference type="Proteomes" id="UP001108280"/>
    </source>
</evidence>
<dbReference type="GO" id="GO:2001135">
    <property type="term" value="P:regulation of endocytic recycling"/>
    <property type="evidence" value="ECO:0007669"/>
    <property type="project" value="TreeGrafter"/>
</dbReference>
<dbReference type="OrthoDB" id="405996at2759"/>
<dbReference type="GeneID" id="100753756"/>
<dbReference type="GO" id="GO:0045334">
    <property type="term" value="C:clathrin-coated endocytic vesicle"/>
    <property type="evidence" value="ECO:0007669"/>
    <property type="project" value="TreeGrafter"/>
</dbReference>
<dbReference type="RefSeq" id="XP_035298063.1">
    <property type="nucleotide sequence ID" value="XM_035442172.1"/>
</dbReference>
<name>A0A9J7K573_CRIGR</name>
<dbReference type="GO" id="GO:0005769">
    <property type="term" value="C:early endosome"/>
    <property type="evidence" value="ECO:0007669"/>
    <property type="project" value="TreeGrafter"/>
</dbReference>
<evidence type="ECO:0000313" key="3">
    <source>
        <dbReference type="RefSeq" id="XP_035298063.1"/>
    </source>
</evidence>
<dbReference type="GO" id="GO:0043812">
    <property type="term" value="F:phosphatidylinositol-4-phosphate phosphatase activity"/>
    <property type="evidence" value="ECO:0007669"/>
    <property type="project" value="TreeGrafter"/>
</dbReference>
<sequence>MELFQAKDHYILQQGERALWCSRRDGGLQLRPATDLLLAWNPICLGLVEGVIGKIQLHSDLPWWLILIRQKALVGKLPGDHEVCKVTKIAVLSLSELEPQELELELCKKHHFGINKPEKIIPSPDDSKFLLKTFTHIKSNVSVPNKKKVKESKEKEKLERRLLEELLKMFMDSESFYYSLTYDLTNSVQRQSTGERDGRPLWQKVDDRFFWNKYMIQDLTEIDSGCGLLDHPHYPGFCAD</sequence>
<reference evidence="2" key="2">
    <citation type="journal article" date="2020" name="Biotechnol. Bioeng.">
        <title>Chromosome-scale scaffolds for the Chinese hamster reference genome assembly to facilitate the study of the CHO epigenome.</title>
        <authorList>
            <person name="Hilliard W."/>
            <person name="MacDonald M."/>
            <person name="Lee K.H."/>
        </authorList>
    </citation>
    <scope>NUCLEOTIDE SEQUENCE [LARGE SCALE GENOMIC DNA]</scope>
    <source>
        <strain evidence="2">17A/GY</strain>
    </source>
</reference>
<organism evidence="2 3">
    <name type="scientific">Cricetulus griseus</name>
    <name type="common">Chinese hamster</name>
    <name type="synonym">Cricetulus barabensis griseus</name>
    <dbReference type="NCBI Taxonomy" id="10029"/>
    <lineage>
        <taxon>Eukaryota</taxon>
        <taxon>Metazoa</taxon>
        <taxon>Chordata</taxon>
        <taxon>Craniata</taxon>
        <taxon>Vertebrata</taxon>
        <taxon>Euteleostomi</taxon>
        <taxon>Mammalia</taxon>
        <taxon>Eutheria</taxon>
        <taxon>Euarchontoglires</taxon>
        <taxon>Glires</taxon>
        <taxon>Rodentia</taxon>
        <taxon>Myomorpha</taxon>
        <taxon>Muroidea</taxon>
        <taxon>Cricetidae</taxon>
        <taxon>Cricetinae</taxon>
        <taxon>Cricetulus</taxon>
    </lineage>
</organism>
<evidence type="ECO:0000259" key="1">
    <source>
        <dbReference type="PROSITE" id="PS50275"/>
    </source>
</evidence>
<dbReference type="PANTHER" id="PTHR45662">
    <property type="entry name" value="PHOSPHATIDYLINOSITIDE PHOSPHATASE SAC1"/>
    <property type="match status" value="1"/>
</dbReference>
<reference evidence="3" key="3">
    <citation type="submission" date="2025-08" db="UniProtKB">
        <authorList>
            <consortium name="RefSeq"/>
        </authorList>
    </citation>
    <scope>IDENTIFICATION</scope>
    <source>
        <strain evidence="3">17A/GY</strain>
        <tissue evidence="3">Liver</tissue>
    </source>
</reference>
<dbReference type="CTD" id="22876"/>
<dbReference type="InterPro" id="IPR002013">
    <property type="entry name" value="SAC_dom"/>
</dbReference>
<dbReference type="PANTHER" id="PTHR45662:SF8">
    <property type="entry name" value="PHOSPHATIDYLINOSITIDE PHOSPHATASE SAC2"/>
    <property type="match status" value="1"/>
</dbReference>
<dbReference type="PROSITE" id="PS50275">
    <property type="entry name" value="SAC"/>
    <property type="match status" value="1"/>
</dbReference>
<dbReference type="GO" id="GO:0046856">
    <property type="term" value="P:phosphatidylinositol dephosphorylation"/>
    <property type="evidence" value="ECO:0007669"/>
    <property type="project" value="TreeGrafter"/>
</dbReference>
<protein>
    <submittedName>
        <fullName evidence="3">Phosphatidylinositide phosphatase SAC2 isoform X7</fullName>
    </submittedName>
</protein>
<proteinExistence type="predicted"/>
<accession>A0A9J7K573</accession>
<feature type="domain" description="SAC" evidence="1">
    <location>
        <begin position="167"/>
        <end position="240"/>
    </location>
</feature>
<reference evidence="2" key="1">
    <citation type="journal article" date="2018" name="Biotechnol. Bioeng.">
        <title>A reference genome of the Chinese hamster based on a hybrid assembly strategy.</title>
        <authorList>
            <person name="Rupp O."/>
            <person name="MacDonald M.L."/>
            <person name="Li S."/>
            <person name="Dhiman H."/>
            <person name="Polson S."/>
            <person name="Griep S."/>
            <person name="Heffner K."/>
            <person name="Hernandez I."/>
            <person name="Brinkrolf K."/>
            <person name="Jadhav V."/>
            <person name="Samoudi M."/>
            <person name="Hao H."/>
            <person name="Kingham B."/>
            <person name="Goesmann A."/>
            <person name="Betenbaugh M.J."/>
            <person name="Lewis N.E."/>
            <person name="Borth N."/>
            <person name="Lee K.H."/>
        </authorList>
    </citation>
    <scope>NUCLEOTIDE SEQUENCE [LARGE SCALE GENOMIC DNA]</scope>
    <source>
        <strain evidence="2">17A/GY</strain>
    </source>
</reference>
<keyword evidence="2" id="KW-1185">Reference proteome</keyword>
<dbReference type="Pfam" id="PF02383">
    <property type="entry name" value="Syja_N"/>
    <property type="match status" value="1"/>
</dbReference>
<gene>
    <name evidence="3" type="primary">Inpp5f</name>
</gene>